<reference evidence="6" key="1">
    <citation type="submission" date="2022-05" db="EMBL/GenBank/DDBJ databases">
        <title>Complete genome sequence of toluene-degrading Gulosibacter sediminis strain ACHW.36C.</title>
        <authorList>
            <person name="Wai A.C."/>
            <person name="Lai G.K."/>
            <person name="Griffin S.D."/>
            <person name="Leung F.C."/>
        </authorList>
    </citation>
    <scope>NUCLEOTIDE SEQUENCE [LARGE SCALE GENOMIC DNA]</scope>
    <source>
        <strain evidence="6">ACHW.36C</strain>
    </source>
</reference>
<dbReference type="EC" id="2.3.1.189" evidence="4"/>
<feature type="domain" description="N-acetyltransferase" evidence="5">
    <location>
        <begin position="144"/>
        <end position="283"/>
    </location>
</feature>
<dbReference type="Gene3D" id="3.40.630.30">
    <property type="match status" value="1"/>
</dbReference>
<evidence type="ECO:0000256" key="1">
    <source>
        <dbReference type="ARBA" id="ARBA00022679"/>
    </source>
</evidence>
<dbReference type="InterPro" id="IPR050832">
    <property type="entry name" value="Bact_Acetyltransf"/>
</dbReference>
<gene>
    <name evidence="6" type="primary">mshD</name>
    <name evidence="6" type="ORF">M3M28_09220</name>
</gene>
<dbReference type="PANTHER" id="PTHR43877">
    <property type="entry name" value="AMINOALKYLPHOSPHONATE N-ACETYLTRANSFERASE-RELATED-RELATED"/>
    <property type="match status" value="1"/>
</dbReference>
<proteinExistence type="predicted"/>
<dbReference type="InterPro" id="IPR000182">
    <property type="entry name" value="GNAT_dom"/>
</dbReference>
<dbReference type="PROSITE" id="PS51186">
    <property type="entry name" value="GNAT"/>
    <property type="match status" value="2"/>
</dbReference>
<sequence length="283" mass="30628">MASPHLTAADLGPEFEEFSTLITTADGVAPFNEATLLSPADREARVIRGDSGDIDALALTHTLDDGTIEAELAVAPTARGLGLGRELVDRIRSAGPSVFWAHGDLPQAQQLAQKSGLTATRRLYVLERPLTEDDTAPAQLPPSAHIRPFNEEKDAQAWVELNARVFHDHPEQGSITRDDLADRIAQPWFSADNFLVLEGAGGILLGYNWLKVTDDEAEIYVVGVAPEAAGTGFGKALMQAGLARLRETGADTAVLYVDGDNERAVELYRKLGFTPRSLDVQYR</sequence>
<accession>A0ABY4MYE7</accession>
<evidence type="ECO:0000256" key="4">
    <source>
        <dbReference type="NCBIfam" id="TIGR03448"/>
    </source>
</evidence>
<evidence type="ECO:0000313" key="6">
    <source>
        <dbReference type="EMBL" id="UQN14228.1"/>
    </source>
</evidence>
<protein>
    <recommendedName>
        <fullName evidence="4">Mycothiol synthase</fullName>
        <ecNumber evidence="4">2.3.1.189</ecNumber>
    </recommendedName>
</protein>
<dbReference type="CDD" id="cd04301">
    <property type="entry name" value="NAT_SF"/>
    <property type="match status" value="1"/>
</dbReference>
<evidence type="ECO:0000256" key="3">
    <source>
        <dbReference type="ARBA" id="ARBA00023315"/>
    </source>
</evidence>
<keyword evidence="3 6" id="KW-0012">Acyltransferase</keyword>
<feature type="domain" description="N-acetyltransferase" evidence="5">
    <location>
        <begin position="6"/>
        <end position="137"/>
    </location>
</feature>
<dbReference type="InterPro" id="IPR016181">
    <property type="entry name" value="Acyl_CoA_acyltransferase"/>
</dbReference>
<dbReference type="EMBL" id="CP097160">
    <property type="protein sequence ID" value="UQN14228.1"/>
    <property type="molecule type" value="Genomic_DNA"/>
</dbReference>
<keyword evidence="1 6" id="KW-0808">Transferase</keyword>
<dbReference type="InterPro" id="IPR017813">
    <property type="entry name" value="Mycothiol_AcTrfase"/>
</dbReference>
<dbReference type="NCBIfam" id="TIGR03448">
    <property type="entry name" value="mycothiol_MshD"/>
    <property type="match status" value="1"/>
</dbReference>
<dbReference type="Pfam" id="PF00583">
    <property type="entry name" value="Acetyltransf_1"/>
    <property type="match status" value="1"/>
</dbReference>
<evidence type="ECO:0000256" key="2">
    <source>
        <dbReference type="ARBA" id="ARBA00022737"/>
    </source>
</evidence>
<name>A0ABY4MYE7_9MICO</name>
<evidence type="ECO:0000259" key="5">
    <source>
        <dbReference type="PROSITE" id="PS51186"/>
    </source>
</evidence>
<dbReference type="SUPFAM" id="SSF55729">
    <property type="entry name" value="Acyl-CoA N-acyltransferases (Nat)"/>
    <property type="match status" value="1"/>
</dbReference>
<dbReference type="PIRSF" id="PIRSF021524">
    <property type="entry name" value="MSH_acetyltransferase"/>
    <property type="match status" value="1"/>
</dbReference>
<keyword evidence="2" id="KW-0677">Repeat</keyword>
<organism evidence="6">
    <name type="scientific">Gulosibacter sediminis</name>
    <dbReference type="NCBI Taxonomy" id="1729695"/>
    <lineage>
        <taxon>Bacteria</taxon>
        <taxon>Bacillati</taxon>
        <taxon>Actinomycetota</taxon>
        <taxon>Actinomycetes</taxon>
        <taxon>Micrococcales</taxon>
        <taxon>Microbacteriaceae</taxon>
        <taxon>Gulosibacter</taxon>
    </lineage>
</organism>
<dbReference type="GO" id="GO:0035447">
    <property type="term" value="F:mycothiol synthase activity"/>
    <property type="evidence" value="ECO:0007669"/>
    <property type="project" value="UniProtKB-EC"/>
</dbReference>